<dbReference type="InterPro" id="IPR045242">
    <property type="entry name" value="Syntaxin"/>
</dbReference>
<dbReference type="CDD" id="cd15841">
    <property type="entry name" value="SNARE_Qc"/>
    <property type="match status" value="1"/>
</dbReference>
<keyword evidence="2" id="KW-0653">Protein transport</keyword>
<keyword evidence="6" id="KW-1185">Reference proteome</keyword>
<proteinExistence type="predicted"/>
<dbReference type="TAIR" id="AT1G16225"/>
<dbReference type="FunCoup" id="A0A178W4U6">
    <property type="interactions" value="2761"/>
</dbReference>
<dbReference type="GO" id="GO:0031201">
    <property type="term" value="C:SNARE complex"/>
    <property type="evidence" value="ECO:0000318"/>
    <property type="project" value="GO_Central"/>
</dbReference>
<reference evidence="5 6" key="1">
    <citation type="journal article" date="2000" name="Nature">
        <title>Sequence and analysis of chromosome 1 of the plant Arabidopsis thaliana.</title>
        <authorList>
            <person name="Theologis A."/>
            <person name="Ecker J.R."/>
            <person name="Palm C.J."/>
            <person name="Federspiel N.A."/>
            <person name="Kaul S."/>
            <person name="White O."/>
            <person name="Alonso J."/>
            <person name="Altafi H."/>
            <person name="Araujo R."/>
            <person name="Bowman C.L."/>
            <person name="Brooks S.Y."/>
            <person name="Buehler E."/>
            <person name="Chan A."/>
            <person name="Chao Q."/>
            <person name="Chen H."/>
            <person name="Cheuk R.F."/>
            <person name="Chin C.W."/>
            <person name="Chung M.K."/>
            <person name="Conn L."/>
            <person name="Conway A.B."/>
            <person name="Conway A.R."/>
            <person name="Creasy T.H."/>
            <person name="Dewar K."/>
            <person name="Dunn P."/>
            <person name="Etgu P."/>
            <person name="Feldblyum T.V."/>
            <person name="Feng J."/>
            <person name="Fong B."/>
            <person name="Fujii C.Y."/>
            <person name="Gill J.E."/>
            <person name="Goldsmith A.D."/>
            <person name="Haas B."/>
            <person name="Hansen N.F."/>
            <person name="Hughes B."/>
            <person name="Huizar L."/>
            <person name="Hunter J.L."/>
            <person name="Jenkins J."/>
            <person name="Johnson-Hopson C."/>
            <person name="Khan S."/>
            <person name="Khaykin E."/>
            <person name="Kim C.J."/>
            <person name="Koo H.L."/>
            <person name="Kremenetskaia I."/>
            <person name="Kurtz D.B."/>
            <person name="Kwan A."/>
            <person name="Lam B."/>
            <person name="Langin-Hooper S."/>
            <person name="Lee A."/>
            <person name="Lee J.M."/>
            <person name="Lenz C.A."/>
            <person name="Li J.H."/>
            <person name="Li Y."/>
            <person name="Lin X."/>
            <person name="Liu S.X."/>
            <person name="Liu Z.A."/>
            <person name="Luros J.S."/>
            <person name="Maiti R."/>
            <person name="Marziali A."/>
            <person name="Militscher J."/>
            <person name="Miranda M."/>
            <person name="Nguyen M."/>
            <person name="Nierman W.C."/>
            <person name="Osborne B.I."/>
            <person name="Pai G."/>
            <person name="Peterson J."/>
            <person name="Pham P.K."/>
            <person name="Rizzo M."/>
            <person name="Rooney T."/>
            <person name="Rowley D."/>
            <person name="Sakano H."/>
            <person name="Salzberg S.L."/>
            <person name="Schwartz J.R."/>
            <person name="Shinn P."/>
            <person name="Southwick A.M."/>
            <person name="Sun H."/>
            <person name="Tallon L.J."/>
            <person name="Tambunga G."/>
            <person name="Toriumi M.J."/>
            <person name="Town C.D."/>
            <person name="Utterback T."/>
            <person name="Van Aken S."/>
            <person name="Vaysberg M."/>
            <person name="Vysotskaia V.S."/>
            <person name="Walker M."/>
            <person name="Wu D."/>
            <person name="Yu G."/>
            <person name="Fraser C.M."/>
            <person name="Venter J.C."/>
            <person name="Davis R.W."/>
        </authorList>
    </citation>
    <scope>NUCLEOTIDE SEQUENCE [LARGE SCALE GENOMIC DNA]</scope>
    <source>
        <strain evidence="6">cv. Columbia</strain>
    </source>
</reference>
<evidence type="ECO:0000259" key="3">
    <source>
        <dbReference type="PROSITE" id="PS50192"/>
    </source>
</evidence>
<evidence type="ECO:0000256" key="1">
    <source>
        <dbReference type="ARBA" id="ARBA00022448"/>
    </source>
</evidence>
<name>A0A178W4U6_ARATH</name>
<dbReference type="PANTHER" id="PTHR19957">
    <property type="entry name" value="SYNTAXIN"/>
    <property type="match status" value="1"/>
</dbReference>
<dbReference type="GO" id="GO:0006886">
    <property type="term" value="P:intracellular protein transport"/>
    <property type="evidence" value="ECO:0000318"/>
    <property type="project" value="GO_Central"/>
</dbReference>
<evidence type="ECO:0000313" key="6">
    <source>
        <dbReference type="Proteomes" id="UP000006548"/>
    </source>
</evidence>
<sequence>MASFCNSWKRKHNEAIKLSEEIDGMILERSSLAETSSYARGHASYMRRKITILANGVQTLKNLLAESQGKSISAKEMSRCKDMVEDLRSKAYQMASALDMLKFSNIGSLLGQDDIMSRVIDMDNQEIVGFQRTTMKVQDKALEMLEKGVMHLKREALAMNMELGLQTRLIDRLDHHVDVSASDVEELQRSIDTGVCMTLLLSVVVVVFGLSEFVKFGRRRILG</sequence>
<dbReference type="EMBL" id="CP002684">
    <property type="protein sequence ID" value="ANM60878.1"/>
    <property type="molecule type" value="Genomic_DNA"/>
</dbReference>
<evidence type="ECO:0000313" key="4">
    <source>
        <dbReference type="Araport" id="AT1G16225"/>
    </source>
</evidence>
<keyword evidence="1" id="KW-0813">Transport</keyword>
<accession>A0A1P8AW43</accession>
<dbReference type="RefSeq" id="NP_001323129.1">
    <property type="nucleotide sequence ID" value="NM_001332213.1"/>
</dbReference>
<dbReference type="AlphaFoldDB" id="A0A178W4U6"/>
<dbReference type="SUPFAM" id="SSF58038">
    <property type="entry name" value="SNARE fusion complex"/>
    <property type="match status" value="1"/>
</dbReference>
<reference evidence="6" key="2">
    <citation type="journal article" date="2017" name="Plant J.">
        <title>Araport11: a complete reannotation of the Arabidopsis thaliana reference genome.</title>
        <authorList>
            <person name="Cheng C.Y."/>
            <person name="Krishnakumar V."/>
            <person name="Chan A.P."/>
            <person name="Thibaud-Nissen F."/>
            <person name="Schobel S."/>
            <person name="Town C.D."/>
        </authorList>
    </citation>
    <scope>GENOME REANNOTATION</scope>
    <source>
        <strain evidence="6">cv. Columbia</strain>
    </source>
</reference>
<gene>
    <name evidence="4 5" type="ordered locus">At1g16225</name>
</gene>
<organism evidence="5 6">
    <name type="scientific">Arabidopsis thaliana</name>
    <name type="common">Mouse-ear cress</name>
    <dbReference type="NCBI Taxonomy" id="3702"/>
    <lineage>
        <taxon>Eukaryota</taxon>
        <taxon>Viridiplantae</taxon>
        <taxon>Streptophyta</taxon>
        <taxon>Embryophyta</taxon>
        <taxon>Tracheophyta</taxon>
        <taxon>Spermatophyta</taxon>
        <taxon>Magnoliopsida</taxon>
        <taxon>eudicotyledons</taxon>
        <taxon>Gunneridae</taxon>
        <taxon>Pentapetalae</taxon>
        <taxon>rosids</taxon>
        <taxon>malvids</taxon>
        <taxon>Brassicales</taxon>
        <taxon>Brassicaceae</taxon>
        <taxon>Camelineae</taxon>
        <taxon>Arabidopsis</taxon>
    </lineage>
</organism>
<evidence type="ECO:0000256" key="2">
    <source>
        <dbReference type="ARBA" id="ARBA00022927"/>
    </source>
</evidence>
<dbReference type="GO" id="GO:0006906">
    <property type="term" value="P:vesicle fusion"/>
    <property type="evidence" value="ECO:0000318"/>
    <property type="project" value="GO_Central"/>
</dbReference>
<dbReference type="GO" id="GO:0048278">
    <property type="term" value="P:vesicle docking"/>
    <property type="evidence" value="ECO:0000318"/>
    <property type="project" value="GO_Central"/>
</dbReference>
<dbReference type="PROSITE" id="PS50192">
    <property type="entry name" value="T_SNARE"/>
    <property type="match status" value="1"/>
</dbReference>
<dbReference type="KEGG" id="ath:AT1G16225"/>
<dbReference type="OMA" id="ANMDNHE"/>
<dbReference type="Gene3D" id="1.20.5.110">
    <property type="match status" value="1"/>
</dbReference>
<dbReference type="DNASU" id="838191"/>
<feature type="domain" description="T-SNARE coiled-coil homology" evidence="3">
    <location>
        <begin position="132"/>
        <end position="194"/>
    </location>
</feature>
<dbReference type="PANTHER" id="PTHR19957:SF285">
    <property type="entry name" value="SYNTAXIN-51-RELATED"/>
    <property type="match status" value="1"/>
</dbReference>
<dbReference type="Proteomes" id="UP000006548">
    <property type="component" value="Chromosome 1"/>
</dbReference>
<dbReference type="GO" id="GO:0000149">
    <property type="term" value="F:SNARE binding"/>
    <property type="evidence" value="ECO:0000318"/>
    <property type="project" value="GO_Central"/>
</dbReference>
<dbReference type="SMR" id="A0A178W4U6"/>
<accession>A0A178W4U6</accession>
<dbReference type="ExpressionAtlas" id="A0A178W4U6">
    <property type="expression patterns" value="baseline and differential"/>
</dbReference>
<dbReference type="GO" id="GO:0012505">
    <property type="term" value="C:endomembrane system"/>
    <property type="evidence" value="ECO:0000318"/>
    <property type="project" value="GO_Central"/>
</dbReference>
<dbReference type="GO" id="GO:0005484">
    <property type="term" value="F:SNAP receptor activity"/>
    <property type="evidence" value="ECO:0000318"/>
    <property type="project" value="GO_Central"/>
</dbReference>
<protein>
    <submittedName>
        <fullName evidence="5">Target SNARE coiled-coil domain protein</fullName>
    </submittedName>
</protein>
<dbReference type="InterPro" id="IPR000727">
    <property type="entry name" value="T_SNARE_dom"/>
</dbReference>
<dbReference type="Araport" id="AT1G16225"/>
<dbReference type="InParanoid" id="A0A178W4U6"/>
<dbReference type="STRING" id="3702.A0A178W4U6"/>
<evidence type="ECO:0000313" key="5">
    <source>
        <dbReference type="EMBL" id="ANM60878.1"/>
    </source>
</evidence>
<dbReference type="GeneID" id="838191"/>